<organism evidence="2 3">
    <name type="scientific">Aureliella helgolandensis</name>
    <dbReference type="NCBI Taxonomy" id="2527968"/>
    <lineage>
        <taxon>Bacteria</taxon>
        <taxon>Pseudomonadati</taxon>
        <taxon>Planctomycetota</taxon>
        <taxon>Planctomycetia</taxon>
        <taxon>Pirellulales</taxon>
        <taxon>Pirellulaceae</taxon>
        <taxon>Aureliella</taxon>
    </lineage>
</organism>
<evidence type="ECO:0000313" key="2">
    <source>
        <dbReference type="EMBL" id="QDV26169.1"/>
    </source>
</evidence>
<dbReference type="AlphaFoldDB" id="A0A518GC42"/>
<feature type="chain" id="PRO_5022069239" evidence="1">
    <location>
        <begin position="26"/>
        <end position="122"/>
    </location>
</feature>
<evidence type="ECO:0000313" key="3">
    <source>
        <dbReference type="Proteomes" id="UP000318017"/>
    </source>
</evidence>
<protein>
    <submittedName>
        <fullName evidence="2">Uncharacterized protein</fullName>
    </submittedName>
</protein>
<reference evidence="2 3" key="1">
    <citation type="submission" date="2019-02" db="EMBL/GenBank/DDBJ databases">
        <title>Deep-cultivation of Planctomycetes and their phenomic and genomic characterization uncovers novel biology.</title>
        <authorList>
            <person name="Wiegand S."/>
            <person name="Jogler M."/>
            <person name="Boedeker C."/>
            <person name="Pinto D."/>
            <person name="Vollmers J."/>
            <person name="Rivas-Marin E."/>
            <person name="Kohn T."/>
            <person name="Peeters S.H."/>
            <person name="Heuer A."/>
            <person name="Rast P."/>
            <person name="Oberbeckmann S."/>
            <person name="Bunk B."/>
            <person name="Jeske O."/>
            <person name="Meyerdierks A."/>
            <person name="Storesund J.E."/>
            <person name="Kallscheuer N."/>
            <person name="Luecker S."/>
            <person name="Lage O.M."/>
            <person name="Pohl T."/>
            <person name="Merkel B.J."/>
            <person name="Hornburger P."/>
            <person name="Mueller R.-W."/>
            <person name="Bruemmer F."/>
            <person name="Labrenz M."/>
            <person name="Spormann A.M."/>
            <person name="Op den Camp H."/>
            <person name="Overmann J."/>
            <person name="Amann R."/>
            <person name="Jetten M.S.M."/>
            <person name="Mascher T."/>
            <person name="Medema M.H."/>
            <person name="Devos D.P."/>
            <person name="Kaster A.-K."/>
            <person name="Ovreas L."/>
            <person name="Rohde M."/>
            <person name="Galperin M.Y."/>
            <person name="Jogler C."/>
        </authorList>
    </citation>
    <scope>NUCLEOTIDE SEQUENCE [LARGE SCALE GENOMIC DNA]</scope>
    <source>
        <strain evidence="2 3">Q31a</strain>
    </source>
</reference>
<dbReference type="OrthoDB" id="282809at2"/>
<keyword evidence="1" id="KW-0732">Signal</keyword>
<name>A0A518GC42_9BACT</name>
<dbReference type="EMBL" id="CP036298">
    <property type="protein sequence ID" value="QDV26169.1"/>
    <property type="molecule type" value="Genomic_DNA"/>
</dbReference>
<sequence precursor="true">MRFKTKMVSAVIVAAIVGSAGMAHAQHGGGSALFANQYTQGYANQATAQMYVAPVPVPAWAGHTYITYEPLAPHEFLYRHTDRYHNYYDGGRGLNRTKAHYYSPPVRTAAKGIWKSISLPRP</sequence>
<feature type="signal peptide" evidence="1">
    <location>
        <begin position="1"/>
        <end position="25"/>
    </location>
</feature>
<dbReference type="KEGG" id="ahel:Q31a_45410"/>
<dbReference type="RefSeq" id="WP_145082118.1">
    <property type="nucleotide sequence ID" value="NZ_CP036298.1"/>
</dbReference>
<evidence type="ECO:0000256" key="1">
    <source>
        <dbReference type="SAM" id="SignalP"/>
    </source>
</evidence>
<gene>
    <name evidence="2" type="ORF">Q31a_45410</name>
</gene>
<keyword evidence="3" id="KW-1185">Reference proteome</keyword>
<dbReference type="Proteomes" id="UP000318017">
    <property type="component" value="Chromosome"/>
</dbReference>
<accession>A0A518GC42</accession>
<proteinExistence type="predicted"/>